<gene>
    <name evidence="2" type="ORF">T190115A13A_60053</name>
</gene>
<dbReference type="PANTHER" id="PTHR33408">
    <property type="entry name" value="TRANSPOSASE"/>
    <property type="match status" value="1"/>
</dbReference>
<feature type="domain" description="Transposase InsH N-terminal" evidence="1">
    <location>
        <begin position="1"/>
        <end position="49"/>
    </location>
</feature>
<proteinExistence type="predicted"/>
<name>A0ABM9PQM4_9FLAO</name>
<evidence type="ECO:0000313" key="2">
    <source>
        <dbReference type="EMBL" id="CAL2108058.1"/>
    </source>
</evidence>
<dbReference type="RefSeq" id="WP_348739638.1">
    <property type="nucleotide sequence ID" value="NZ_CAXJRC010000043.1"/>
</dbReference>
<dbReference type="PANTHER" id="PTHR33408:SF2">
    <property type="entry name" value="TRANSPOSASE DDE DOMAIN-CONTAINING PROTEIN"/>
    <property type="match status" value="1"/>
</dbReference>
<dbReference type="Pfam" id="PF05598">
    <property type="entry name" value="DUF772"/>
    <property type="match status" value="1"/>
</dbReference>
<dbReference type="Proteomes" id="UP001497602">
    <property type="component" value="Unassembled WGS sequence"/>
</dbReference>
<comment type="caution">
    <text evidence="2">The sequence shown here is derived from an EMBL/GenBank/DDBJ whole genome shotgun (WGS) entry which is preliminary data.</text>
</comment>
<keyword evidence="3" id="KW-1185">Reference proteome</keyword>
<protein>
    <recommendedName>
        <fullName evidence="1">Transposase InsH N-terminal domain-containing protein</fullName>
    </recommendedName>
</protein>
<dbReference type="InterPro" id="IPR008490">
    <property type="entry name" value="Transposase_InsH_N"/>
</dbReference>
<accession>A0ABM9PQM4</accession>
<dbReference type="EMBL" id="CAXJRC010000043">
    <property type="protein sequence ID" value="CAL2108058.1"/>
    <property type="molecule type" value="Genomic_DNA"/>
</dbReference>
<evidence type="ECO:0000259" key="1">
    <source>
        <dbReference type="Pfam" id="PF05598"/>
    </source>
</evidence>
<sequence>MLLKVIVYAYLRNTFFSRKIEQALKENVRFMWLSVVNTPDHNTINDFRGKCLKNELQYIFSQVVLFLNAEGVSSLKDLYVDATKFEVNANKYTFVWAKSIQTNKKKIEQQLREQWFYVESVYKHGALEITTPDIENITPEKVIQAIDKINQALATKKVKVETGLIALAHNLKKYKLQLE</sequence>
<reference evidence="2 3" key="1">
    <citation type="submission" date="2024-05" db="EMBL/GenBank/DDBJ databases">
        <authorList>
            <person name="Duchaud E."/>
        </authorList>
    </citation>
    <scope>NUCLEOTIDE SEQUENCE [LARGE SCALE GENOMIC DNA]</scope>
    <source>
        <strain evidence="2">Ena-SAMPLE-TAB-13-05-2024-13:56:06:370-140305</strain>
    </source>
</reference>
<evidence type="ECO:0000313" key="3">
    <source>
        <dbReference type="Proteomes" id="UP001497602"/>
    </source>
</evidence>
<organism evidence="2 3">
    <name type="scientific">Tenacibaculum vairaonense</name>
    <dbReference type="NCBI Taxonomy" id="3137860"/>
    <lineage>
        <taxon>Bacteria</taxon>
        <taxon>Pseudomonadati</taxon>
        <taxon>Bacteroidota</taxon>
        <taxon>Flavobacteriia</taxon>
        <taxon>Flavobacteriales</taxon>
        <taxon>Flavobacteriaceae</taxon>
        <taxon>Tenacibaculum</taxon>
    </lineage>
</organism>